<evidence type="ECO:0000313" key="2">
    <source>
        <dbReference type="EMBL" id="KAJ3444569.1"/>
    </source>
</evidence>
<dbReference type="Proteomes" id="UP001146793">
    <property type="component" value="Unassembled WGS sequence"/>
</dbReference>
<gene>
    <name evidence="2" type="ORF">M0812_10426</name>
</gene>
<dbReference type="EMBL" id="JANTQA010000023">
    <property type="protein sequence ID" value="KAJ3444569.1"/>
    <property type="molecule type" value="Genomic_DNA"/>
</dbReference>
<proteinExistence type="predicted"/>
<dbReference type="AlphaFoldDB" id="A0AAV7ZRK1"/>
<reference evidence="2" key="1">
    <citation type="submission" date="2022-08" db="EMBL/GenBank/DDBJ databases">
        <title>Novel sulphate-reducing endosymbionts in the free-living metamonad Anaeramoeba.</title>
        <authorList>
            <person name="Jerlstrom-Hultqvist J."/>
            <person name="Cepicka I."/>
            <person name="Gallot-Lavallee L."/>
            <person name="Salas-Leiva D."/>
            <person name="Curtis B.A."/>
            <person name="Zahonova K."/>
            <person name="Pipaliya S."/>
            <person name="Dacks J."/>
            <person name="Roger A.J."/>
        </authorList>
    </citation>
    <scope>NUCLEOTIDE SEQUENCE</scope>
    <source>
        <strain evidence="2">Busselton2</strain>
    </source>
</reference>
<evidence type="ECO:0000313" key="3">
    <source>
        <dbReference type="Proteomes" id="UP001146793"/>
    </source>
</evidence>
<feature type="compositionally biased region" description="Low complexity" evidence="1">
    <location>
        <begin position="126"/>
        <end position="136"/>
    </location>
</feature>
<protein>
    <submittedName>
        <fullName evidence="2">Myb-like protein x</fullName>
    </submittedName>
</protein>
<evidence type="ECO:0000256" key="1">
    <source>
        <dbReference type="SAM" id="MobiDB-lite"/>
    </source>
</evidence>
<sequence length="1139" mass="134364">MSLINSTKINYSTRVQLKEYMEKLFKSKNFGTKIKKKTIRNLITFLTAHKDLTISLPLLITLIKTYSEQSYYMQTTIKLSSTYISQGQVVQLLENKYKIIDEIINDITLIQNKIKGIVQKGNLDIKNPPTNLNKNSSNKKHKNKTINRSQKKKKNVNEGQEDDETKLKWVDYHFFDSFSYLEHLNTRLTFLESFTKFSSNVKINKKQIKRLWTLFVDERLFEGETDRFYEWITTIENEDKVNAFLFNKIQSLKPEDYTVSSFKIFQHFGFHANKNKNNLSGKLEDFEISEMDINELIGLEPLWNIFLKAKNKQVQELSMKFLLQFQNLSSMYVSSYGSEKRKEFLKTCFEHLNKNININNNNNKNNDKMNNIHNEETIILVFDLIIQFIESIEKNLMDDHLNFERHASLAKKFPIQIKFTKYMNTSNMGYQKKKFKIDIDANDTVLTLKNKVSELIDKKLDEFRISSTKNWNLDQCDEETLTQAGLIDGTKINVSNVYKSTMTTTYGDTNNYHSNYYNEYGNDNTNNNNSYVKKKDNDLIPTYLLSQYFDDLLHLLENGNQIIVKKIWDLLLQMPSNVELFNKFSNLFSKIENNNEKDMTMDNGSDSDNDSDNDQNNHNNNNDDDDDDDDDVQENEEKKLVINKKETIDWDNLLNSKSLYKLVYSAQIISNLVQKSQENNNNWIENFIKFGGVEHLILVLINAYKKNEKRPIKKKAMSVLLNLIFKMIVIEYHDKNNEKNLENIFNNGNDNDENKEDDEEDEMDKLNFKLNEQVKLNKISELEFLEMLMEMVLTSSKDRDKTFIQENVKVITNSMRLIEAGAESRGKKWIKHIVEFSNFENWLKETLIDSLFEEVSMKVIKGLYRICLKDLETSEKLLTVLIDIFFEYQDIFEKSGITIENDNDIDELEKDQEKQKEKLIKKIIHNEKEMEIEMEENDKINDQNKEVKEEEEIGEVGSFLELLSLLINLIFQNNKEKNFNFKKIFEESVEILIKRPIIEQGSSELDQSDNTLIGLMKILVILCKNDPIYREKSNELNLIEFLFNDCLFTIQINNDEKEKQKENTEKEKEKEKEKENIEKENIEKENKMNEGNKMIEVKEKEKEINYEGPKCKTEKSFKMVYLLLLELIKDNPDNFFKIG</sequence>
<comment type="caution">
    <text evidence="2">The sequence shown here is derived from an EMBL/GenBank/DDBJ whole genome shotgun (WGS) entry which is preliminary data.</text>
</comment>
<feature type="region of interest" description="Disordered" evidence="1">
    <location>
        <begin position="595"/>
        <end position="634"/>
    </location>
</feature>
<name>A0AAV7ZRK1_9EUKA</name>
<feature type="compositionally biased region" description="Basic residues" evidence="1">
    <location>
        <begin position="137"/>
        <end position="154"/>
    </location>
</feature>
<organism evidence="2 3">
    <name type="scientific">Anaeramoeba flamelloides</name>
    <dbReference type="NCBI Taxonomy" id="1746091"/>
    <lineage>
        <taxon>Eukaryota</taxon>
        <taxon>Metamonada</taxon>
        <taxon>Anaeramoebidae</taxon>
        <taxon>Anaeramoeba</taxon>
    </lineage>
</organism>
<accession>A0AAV7ZRK1</accession>
<feature type="region of interest" description="Disordered" evidence="1">
    <location>
        <begin position="1058"/>
        <end position="1099"/>
    </location>
</feature>
<dbReference type="InterPro" id="IPR029071">
    <property type="entry name" value="Ubiquitin-like_domsf"/>
</dbReference>
<feature type="region of interest" description="Disordered" evidence="1">
    <location>
        <begin position="125"/>
        <end position="159"/>
    </location>
</feature>
<feature type="compositionally biased region" description="Acidic residues" evidence="1">
    <location>
        <begin position="622"/>
        <end position="634"/>
    </location>
</feature>
<dbReference type="SUPFAM" id="SSF54236">
    <property type="entry name" value="Ubiquitin-like"/>
    <property type="match status" value="1"/>
</dbReference>